<dbReference type="CDD" id="cd02022">
    <property type="entry name" value="DPCK"/>
    <property type="match status" value="1"/>
</dbReference>
<dbReference type="Pfam" id="PF01121">
    <property type="entry name" value="CoaE"/>
    <property type="match status" value="1"/>
</dbReference>
<protein>
    <recommendedName>
        <fullName evidence="3 4">Dephospho-CoA kinase</fullName>
        <ecNumber evidence="3 4">2.7.1.24</ecNumber>
    </recommendedName>
    <alternativeName>
        <fullName evidence="3">Dephosphocoenzyme A kinase</fullName>
    </alternativeName>
</protein>
<dbReference type="AlphaFoldDB" id="A0A2L2BQT6"/>
<dbReference type="GO" id="GO:0005524">
    <property type="term" value="F:ATP binding"/>
    <property type="evidence" value="ECO:0007669"/>
    <property type="project" value="UniProtKB-UniRule"/>
</dbReference>
<evidence type="ECO:0000256" key="3">
    <source>
        <dbReference type="HAMAP-Rule" id="MF_00376"/>
    </source>
</evidence>
<dbReference type="InterPro" id="IPR001977">
    <property type="entry name" value="Depp_CoAkinase"/>
</dbReference>
<dbReference type="EC" id="2.7.1.24" evidence="3 4"/>
<dbReference type="InterPro" id="IPR027417">
    <property type="entry name" value="P-loop_NTPase"/>
</dbReference>
<dbReference type="GO" id="GO:0004140">
    <property type="term" value="F:dephospho-CoA kinase activity"/>
    <property type="evidence" value="ECO:0007669"/>
    <property type="project" value="UniProtKB-UniRule"/>
</dbReference>
<dbReference type="EMBL" id="CP026923">
    <property type="protein sequence ID" value="AVG24033.1"/>
    <property type="molecule type" value="Genomic_DNA"/>
</dbReference>
<sequence length="216" mass="23045">MAVVALTGGIAAGKTTVTEVLAATGIAVIDADQVARDVVAPGESVLGAIAEHFGPSVLTPGGALNREALAHIVFDDEAARSTLNSLVHPAVWERSTALFRAHEAAHPDIPLVYAVPLLAEGQRAKEFDLVVVVDAPDSVRRDRLVQHRQMSEETATARIKSQASDEARREIADVLLDAGGDVETTKEAARQLARGLWEYWPDRLDDIAHVLPIAGE</sequence>
<dbReference type="UniPathway" id="UPA00241">
    <property type="reaction ID" value="UER00356"/>
</dbReference>
<dbReference type="RefSeq" id="WP_104913566.1">
    <property type="nucleotide sequence ID" value="NZ_CP026923.1"/>
</dbReference>
<keyword evidence="3 5" id="KW-0808">Transferase</keyword>
<keyword evidence="3" id="KW-0173">Coenzyme A biosynthesis</keyword>
<reference evidence="5 6" key="1">
    <citation type="submission" date="2018-02" db="EMBL/GenBank/DDBJ databases">
        <title>Complete genome of the streamlined marine actinobacterium Pontimonas salivibrio CL-TW6 adapted to coastal planktonic lifestype.</title>
        <authorList>
            <person name="Cho B.C."/>
            <person name="Hardies S.C."/>
            <person name="Jang G.I."/>
            <person name="Hwang C.Y."/>
        </authorList>
    </citation>
    <scope>NUCLEOTIDE SEQUENCE [LARGE SCALE GENOMIC DNA]</scope>
    <source>
        <strain evidence="5 6">CL-TW6</strain>
    </source>
</reference>
<feature type="binding site" evidence="3">
    <location>
        <begin position="11"/>
        <end position="16"/>
    </location>
    <ligand>
        <name>ATP</name>
        <dbReference type="ChEBI" id="CHEBI:30616"/>
    </ligand>
</feature>
<dbReference type="NCBIfam" id="TIGR00152">
    <property type="entry name" value="dephospho-CoA kinase"/>
    <property type="match status" value="1"/>
</dbReference>
<dbReference type="OrthoDB" id="9812943at2"/>
<comment type="catalytic activity">
    <reaction evidence="3">
        <text>3'-dephospho-CoA + ATP = ADP + CoA + H(+)</text>
        <dbReference type="Rhea" id="RHEA:18245"/>
        <dbReference type="ChEBI" id="CHEBI:15378"/>
        <dbReference type="ChEBI" id="CHEBI:30616"/>
        <dbReference type="ChEBI" id="CHEBI:57287"/>
        <dbReference type="ChEBI" id="CHEBI:57328"/>
        <dbReference type="ChEBI" id="CHEBI:456216"/>
        <dbReference type="EC" id="2.7.1.24"/>
    </reaction>
</comment>
<gene>
    <name evidence="3" type="primary">coaE</name>
    <name evidence="5" type="ORF">C3B54_111067</name>
</gene>
<comment type="subcellular location">
    <subcellularLocation>
        <location evidence="3">Cytoplasm</location>
    </subcellularLocation>
</comment>
<keyword evidence="1 3" id="KW-0547">Nucleotide-binding</keyword>
<keyword evidence="3" id="KW-0963">Cytoplasm</keyword>
<dbReference type="GO" id="GO:0015937">
    <property type="term" value="P:coenzyme A biosynthetic process"/>
    <property type="evidence" value="ECO:0007669"/>
    <property type="project" value="UniProtKB-UniRule"/>
</dbReference>
<evidence type="ECO:0000256" key="4">
    <source>
        <dbReference type="NCBIfam" id="TIGR00152"/>
    </source>
</evidence>
<evidence type="ECO:0000313" key="6">
    <source>
        <dbReference type="Proteomes" id="UP000243077"/>
    </source>
</evidence>
<dbReference type="KEGG" id="psai:C3B54_111067"/>
<evidence type="ECO:0000256" key="1">
    <source>
        <dbReference type="ARBA" id="ARBA00022741"/>
    </source>
</evidence>
<dbReference type="GO" id="GO:0005737">
    <property type="term" value="C:cytoplasm"/>
    <property type="evidence" value="ECO:0007669"/>
    <property type="project" value="UniProtKB-SubCell"/>
</dbReference>
<comment type="similarity">
    <text evidence="3">Belongs to the CoaE family.</text>
</comment>
<dbReference type="Gene3D" id="3.40.50.300">
    <property type="entry name" value="P-loop containing nucleotide triphosphate hydrolases"/>
    <property type="match status" value="1"/>
</dbReference>
<dbReference type="HAMAP" id="MF_00376">
    <property type="entry name" value="Dephospho_CoA_kinase"/>
    <property type="match status" value="1"/>
</dbReference>
<keyword evidence="3 5" id="KW-0418">Kinase</keyword>
<name>A0A2L2BQT6_9MICO</name>
<organism evidence="5 6">
    <name type="scientific">Pontimonas salivibrio</name>
    <dbReference type="NCBI Taxonomy" id="1159327"/>
    <lineage>
        <taxon>Bacteria</taxon>
        <taxon>Bacillati</taxon>
        <taxon>Actinomycetota</taxon>
        <taxon>Actinomycetes</taxon>
        <taxon>Micrococcales</taxon>
        <taxon>Microbacteriaceae</taxon>
        <taxon>Pontimonas</taxon>
    </lineage>
</organism>
<comment type="function">
    <text evidence="3">Catalyzes the phosphorylation of the 3'-hydroxyl group of dephosphocoenzyme A to form coenzyme A.</text>
</comment>
<dbReference type="Proteomes" id="UP000243077">
    <property type="component" value="Chromosome"/>
</dbReference>
<dbReference type="SUPFAM" id="SSF52540">
    <property type="entry name" value="P-loop containing nucleoside triphosphate hydrolases"/>
    <property type="match status" value="1"/>
</dbReference>
<proteinExistence type="inferred from homology"/>
<evidence type="ECO:0000256" key="2">
    <source>
        <dbReference type="ARBA" id="ARBA00022840"/>
    </source>
</evidence>
<comment type="pathway">
    <text evidence="3">Cofactor biosynthesis; coenzyme A biosynthesis; CoA from (R)-pantothenate: step 5/5.</text>
</comment>
<evidence type="ECO:0000313" key="5">
    <source>
        <dbReference type="EMBL" id="AVG24033.1"/>
    </source>
</evidence>
<dbReference type="PANTHER" id="PTHR10695:SF46">
    <property type="entry name" value="BIFUNCTIONAL COENZYME A SYNTHASE-RELATED"/>
    <property type="match status" value="1"/>
</dbReference>
<dbReference type="PANTHER" id="PTHR10695">
    <property type="entry name" value="DEPHOSPHO-COA KINASE-RELATED"/>
    <property type="match status" value="1"/>
</dbReference>
<keyword evidence="6" id="KW-1185">Reference proteome</keyword>
<dbReference type="PROSITE" id="PS51219">
    <property type="entry name" value="DPCK"/>
    <property type="match status" value="1"/>
</dbReference>
<accession>A0A2L2BQT6</accession>
<keyword evidence="2 3" id="KW-0067">ATP-binding</keyword>